<name>A0ACC7MR38_9PSED</name>
<gene>
    <name evidence="1" type="ORF">ACJEBM_08830</name>
</gene>
<protein>
    <submittedName>
        <fullName evidence="1">Uncharacterized protein</fullName>
    </submittedName>
</protein>
<evidence type="ECO:0000313" key="2">
    <source>
        <dbReference type="Proteomes" id="UP001622950"/>
    </source>
</evidence>
<evidence type="ECO:0000313" key="1">
    <source>
        <dbReference type="EMBL" id="MFK9080775.1"/>
    </source>
</evidence>
<keyword evidence="2" id="KW-1185">Reference proteome</keyword>
<dbReference type="Proteomes" id="UP001622950">
    <property type="component" value="Unassembled WGS sequence"/>
</dbReference>
<dbReference type="EMBL" id="JBJHQE010000011">
    <property type="protein sequence ID" value="MFK9080775.1"/>
    <property type="molecule type" value="Genomic_DNA"/>
</dbReference>
<organism evidence="1 2">
    <name type="scientific">Pseudomonas neuropathica</name>
    <dbReference type="NCBI Taxonomy" id="2730425"/>
    <lineage>
        <taxon>Bacteria</taxon>
        <taxon>Pseudomonadati</taxon>
        <taxon>Pseudomonadota</taxon>
        <taxon>Gammaproteobacteria</taxon>
        <taxon>Pseudomonadales</taxon>
        <taxon>Pseudomonadaceae</taxon>
        <taxon>Pseudomonas</taxon>
    </lineage>
</organism>
<proteinExistence type="predicted"/>
<accession>A0ACC7MR38</accession>
<comment type="caution">
    <text evidence="1">The sequence shown here is derived from an EMBL/GenBank/DDBJ whole genome shotgun (WGS) entry which is preliminary data.</text>
</comment>
<sequence>MNTLKYDFRKTSTIENLKSDIVALLEANRLEKNLIIESLEGYVNDLPDANVEFKLSNLLISTTPGSALELAQRAGQAKLNDLLESNEFISLEELSSLPESASYVCNSNKELHVVIDDTPMQIDDLLKENETLNRHLDELSEYANNAGGSIYSADKINVEQWIRFYGYPLPSTAQQLAHLMVVFQKGRPALSGRGKYYEILKDPQISPTALSLVQRETIRNITTAFGLGGTGQLLNSLFVHYQNTLVNEKLDLAECIDAFMNGMIGMNVAQDCIEALGWYGSDVDEPPCKEDLQQLLMAAIVLNIDPNIGEVQSKGRVQGYEIYQPKNADLHPTQILLNLEEHLVATNLILAKAAPLAAYILMADEAPEFLVKNIPGSMTISSPGWVAHSITVAKIEIISPGSSRDMTYDQVQSYADLVPIDQLLDKVKGVLADRLKAPRR</sequence>
<reference evidence="1" key="1">
    <citation type="submission" date="2024-11" db="EMBL/GenBank/DDBJ databases">
        <authorList>
            <person name="Lucas J.A."/>
        </authorList>
    </citation>
    <scope>NUCLEOTIDE SEQUENCE</scope>
    <source>
        <strain evidence="1">Z 8.8</strain>
    </source>
</reference>